<gene>
    <name evidence="3" type="primary">LOC116307569</name>
</gene>
<dbReference type="GO" id="GO:0008757">
    <property type="term" value="F:S-adenosylmethionine-dependent methyltransferase activity"/>
    <property type="evidence" value="ECO:0007669"/>
    <property type="project" value="InterPro"/>
</dbReference>
<dbReference type="RefSeq" id="XP_031573717.1">
    <property type="nucleotide sequence ID" value="XM_031717857.1"/>
</dbReference>
<dbReference type="KEGG" id="aten:116307569"/>
<dbReference type="Gene3D" id="3.40.50.150">
    <property type="entry name" value="Vaccinia Virus protein VP39"/>
    <property type="match status" value="1"/>
</dbReference>
<evidence type="ECO:0000313" key="3">
    <source>
        <dbReference type="RefSeq" id="XP_031573717.1"/>
    </source>
</evidence>
<name>A0A6P8J2A5_ACTTE</name>
<evidence type="ECO:0000259" key="1">
    <source>
        <dbReference type="Pfam" id="PF08241"/>
    </source>
</evidence>
<dbReference type="Proteomes" id="UP000515163">
    <property type="component" value="Unplaced"/>
</dbReference>
<dbReference type="InterPro" id="IPR029063">
    <property type="entry name" value="SAM-dependent_MTases_sf"/>
</dbReference>
<dbReference type="InterPro" id="IPR013216">
    <property type="entry name" value="Methyltransf_11"/>
</dbReference>
<dbReference type="InParanoid" id="A0A6P8J2A5"/>
<feature type="domain" description="Methyltransferase type 11" evidence="1">
    <location>
        <begin position="40"/>
        <end position="142"/>
    </location>
</feature>
<proteinExistence type="predicted"/>
<sequence length="255" mass="29387">MESHYTDISINYDYLYEPFYKANVPIIIDKLQLIPDDLLLDIGAATGQQAHLVWKQVGLKNPVTCLEPCQGFFEHACKLDGIVPVMQGAEQFCDHLVQDHVAIDKHRFNKVLLFAVAHHFDNIPKVLTQIFNYLPTNGICAIINHPSSGISLPFTAIHVQHFAETPDFLDDIVSCAKSRDDVITKVTNEKARFRIPKSRWYYMIRNRFWSSFRRYTDEEIEESVKELDNGRFKDVKDDELIDIVDTLACVQITKK</sequence>
<dbReference type="Pfam" id="PF08241">
    <property type="entry name" value="Methyltransf_11"/>
    <property type="match status" value="1"/>
</dbReference>
<accession>A0A6P8J2A5</accession>
<dbReference type="GeneID" id="116307569"/>
<organism evidence="2 3">
    <name type="scientific">Actinia tenebrosa</name>
    <name type="common">Australian red waratah sea anemone</name>
    <dbReference type="NCBI Taxonomy" id="6105"/>
    <lineage>
        <taxon>Eukaryota</taxon>
        <taxon>Metazoa</taxon>
        <taxon>Cnidaria</taxon>
        <taxon>Anthozoa</taxon>
        <taxon>Hexacorallia</taxon>
        <taxon>Actiniaria</taxon>
        <taxon>Actiniidae</taxon>
        <taxon>Actinia</taxon>
    </lineage>
</organism>
<protein>
    <submittedName>
        <fullName evidence="3">Uncharacterized protein LOC116307569</fullName>
    </submittedName>
</protein>
<dbReference type="SUPFAM" id="SSF53335">
    <property type="entry name" value="S-adenosyl-L-methionine-dependent methyltransferases"/>
    <property type="match status" value="1"/>
</dbReference>
<evidence type="ECO:0000313" key="2">
    <source>
        <dbReference type="Proteomes" id="UP000515163"/>
    </source>
</evidence>
<dbReference type="AlphaFoldDB" id="A0A6P8J2A5"/>
<keyword evidence="2" id="KW-1185">Reference proteome</keyword>
<reference evidence="3" key="1">
    <citation type="submission" date="2025-08" db="UniProtKB">
        <authorList>
            <consortium name="RefSeq"/>
        </authorList>
    </citation>
    <scope>IDENTIFICATION</scope>
    <source>
        <tissue evidence="3">Tentacle</tissue>
    </source>
</reference>
<dbReference type="OrthoDB" id="445007at2759"/>